<name>A0AC61QIN4_9BACT</name>
<accession>A0AC61QIN4</accession>
<sequence>MKRNLIVIALILLSTVILFAQPYAQTIFFSEYVEGSSYNKALEIFNGTGAPVDLSQYTIKLASNGQTWSTSNYLTPTAILQHNDVFVIAHPQASAAILSVADVTSNVVNYNGNDCVGLFLGTTLIDIIGIYQNDPGTNSGWNVAGVPAATLNHTLIRKPTVIQGNTDWTISAGTNEDDSEWIVHPQDYITDLGMHTFTPGGGDITAPPVFNPSGGIYTSPVTVTITCATPNASIYYTMDGSVPTPSSTLYTAPITISVTTTLKAIAIAPGMSNSSVTTAIYTFPLTVPNLSTLRSQPADGVTVYQVTGEVILTFQQSFRNQKYVQDDDAGILIDDNNGVITTTYNIGDGITGLTGKISEYGGMLQFVPVVNAGPATSTNNLIVPIIATYQQLIDDLDTFESRVVKVLSVNFTNPSGNFANGTVYPTSDPTASYNIRTTFYDVDYINTPIPTTTKDITGIPNSRTEGDYFTPRSLSDFSDPAGPVAAPVFSHPSGYYWESFFLTITCSNPNANIYYTLDGSTPNLNSTLYTAPLTISSTTTVKAIAYISPAEYSAVTSATYTFPVMVNNLAALRQSPLNGLYRLTGEVLVTFTQSYRHQKFVQDSTAGILIDDNNGIITTVYQIGDGINHLTGTLTEFGGMLELVPVVDPGTPSSTGNTITPIDIDILQFLDDFETYESRLVRISDIRFFEPTGTFANGLAYLLIDATGDNTAFFRTTFYDVDYIGLPVYSYLLNIVGIPNSRTDGNYYTARYKADFQISEPLPPLVFTHTILTPSALEITVGFETEANVVLPEGLTGYKIYRDNEVVHTAPASMMITWQDISIPLGTHIYYATALYGNVESDTTSSFTFIVSGINDNPPLTPHTYLGQNYPNPFNPSTEIHFSLAEPGKVIIDIYNQKGELVRNLLNGNFTAGNNKVFWDGLDNQGKIVSSGVYYYRMRNGAYSSTRKMLLLK</sequence>
<evidence type="ECO:0000313" key="1">
    <source>
        <dbReference type="EMBL" id="TDF72834.1"/>
    </source>
</evidence>
<comment type="caution">
    <text evidence="1">The sequence shown here is derived from an EMBL/GenBank/DDBJ whole genome shotgun (WGS) entry which is preliminary data.</text>
</comment>
<dbReference type="EMBL" id="SMOG01000014">
    <property type="protein sequence ID" value="TDF72834.1"/>
    <property type="molecule type" value="Genomic_DNA"/>
</dbReference>
<dbReference type="Proteomes" id="UP000294588">
    <property type="component" value="Unassembled WGS sequence"/>
</dbReference>
<protein>
    <submittedName>
        <fullName evidence="1">T9SS type A sorting domain-containing protein</fullName>
    </submittedName>
</protein>
<proteinExistence type="predicted"/>
<keyword evidence="2" id="KW-1185">Reference proteome</keyword>
<evidence type="ECO:0000313" key="2">
    <source>
        <dbReference type="Proteomes" id="UP000294588"/>
    </source>
</evidence>
<organism evidence="1 2">
    <name type="scientific">Candidatus Syntrophosphaera thermopropionivorans</name>
    <dbReference type="NCBI Taxonomy" id="2593015"/>
    <lineage>
        <taxon>Bacteria</taxon>
        <taxon>Pseudomonadati</taxon>
        <taxon>Candidatus Cloacimonadota</taxon>
        <taxon>Candidatus Cloacimonadia</taxon>
        <taxon>Candidatus Cloacimonadales</taxon>
        <taxon>Candidatus Cloacimonadaceae</taxon>
        <taxon>Candidatus Syntrophosphaera</taxon>
    </lineage>
</organism>
<reference evidence="1" key="1">
    <citation type="submission" date="2019-03" db="EMBL/GenBank/DDBJ databases">
        <title>Candidatus Syntrophosphaera thermopropionivorans: a novel player in syntrophic propionate oxidation during anaerobic digestion.</title>
        <authorList>
            <person name="Dyksma S."/>
        </authorList>
    </citation>
    <scope>NUCLEOTIDE SEQUENCE</scope>
    <source>
        <strain evidence="1">W5</strain>
    </source>
</reference>
<gene>
    <name evidence="1" type="ORF">E0946_04985</name>
</gene>